<dbReference type="Proteomes" id="UP000326198">
    <property type="component" value="Unassembled WGS sequence"/>
</dbReference>
<evidence type="ECO:0000313" key="1">
    <source>
        <dbReference type="EMBL" id="KAE8372973.1"/>
    </source>
</evidence>
<reference evidence="1 2" key="1">
    <citation type="submission" date="2019-04" db="EMBL/GenBank/DDBJ databases">
        <title>Friends and foes A comparative genomics studyof 23 Aspergillus species from section Flavi.</title>
        <authorList>
            <consortium name="DOE Joint Genome Institute"/>
            <person name="Kjaerbolling I."/>
            <person name="Vesth T."/>
            <person name="Frisvad J.C."/>
            <person name="Nybo J.L."/>
            <person name="Theobald S."/>
            <person name="Kildgaard S."/>
            <person name="Isbrandt T."/>
            <person name="Kuo A."/>
            <person name="Sato A."/>
            <person name="Lyhne E.K."/>
            <person name="Kogle M.E."/>
            <person name="Wiebenga A."/>
            <person name="Kun R.S."/>
            <person name="Lubbers R.J."/>
            <person name="Makela M.R."/>
            <person name="Barry K."/>
            <person name="Chovatia M."/>
            <person name="Clum A."/>
            <person name="Daum C."/>
            <person name="Haridas S."/>
            <person name="He G."/>
            <person name="LaButti K."/>
            <person name="Lipzen A."/>
            <person name="Mondo S."/>
            <person name="Riley R."/>
            <person name="Salamov A."/>
            <person name="Simmons B.A."/>
            <person name="Magnuson J.K."/>
            <person name="Henrissat B."/>
            <person name="Mortensen U.H."/>
            <person name="Larsen T.O."/>
            <person name="Devries R.P."/>
            <person name="Grigoriev I.V."/>
            <person name="Machida M."/>
            <person name="Baker S.E."/>
            <person name="Andersen M.R."/>
        </authorList>
    </citation>
    <scope>NUCLEOTIDE SEQUENCE [LARGE SCALE GENOMIC DNA]</scope>
    <source>
        <strain evidence="1 2">IBT 29228</strain>
    </source>
</reference>
<name>A0A5N7ATD2_9EURO</name>
<dbReference type="EMBL" id="ML736333">
    <property type="protein sequence ID" value="KAE8372973.1"/>
    <property type="molecule type" value="Genomic_DNA"/>
</dbReference>
<proteinExistence type="predicted"/>
<evidence type="ECO:0000313" key="2">
    <source>
        <dbReference type="Proteomes" id="UP000326198"/>
    </source>
</evidence>
<accession>A0A5N7ATD2</accession>
<protein>
    <submittedName>
        <fullName evidence="1">Uncharacterized protein</fullName>
    </submittedName>
</protein>
<sequence length="52" mass="5706">MAAHPSEWLLVGIFFSLSLFLSPSRVNLYLGTMFSISASLGYLSTGANARYF</sequence>
<organism evidence="1 2">
    <name type="scientific">Aspergillus bertholletiae</name>
    <dbReference type="NCBI Taxonomy" id="1226010"/>
    <lineage>
        <taxon>Eukaryota</taxon>
        <taxon>Fungi</taxon>
        <taxon>Dikarya</taxon>
        <taxon>Ascomycota</taxon>
        <taxon>Pezizomycotina</taxon>
        <taxon>Eurotiomycetes</taxon>
        <taxon>Eurotiomycetidae</taxon>
        <taxon>Eurotiales</taxon>
        <taxon>Aspergillaceae</taxon>
        <taxon>Aspergillus</taxon>
        <taxon>Aspergillus subgen. Circumdati</taxon>
    </lineage>
</organism>
<gene>
    <name evidence="1" type="ORF">BDV26DRAFT_273050</name>
</gene>
<dbReference type="AlphaFoldDB" id="A0A5N7ATD2"/>
<keyword evidence="2" id="KW-1185">Reference proteome</keyword>